<keyword evidence="1" id="KW-0812">Transmembrane</keyword>
<keyword evidence="1" id="KW-1133">Transmembrane helix</keyword>
<evidence type="ECO:0000313" key="3">
    <source>
        <dbReference type="Proteomes" id="UP000783588"/>
    </source>
</evidence>
<accession>A0ABS6EQS1</accession>
<sequence length="124" mass="13893">MKTMLESLLVIVFLNGVIPLLYQWQLVQRSSNPKVREMYASLSVWHKLTFGAVRDKLPAFRGLFVLMRISTLIGAVCAATLFVLCFAAPAGVFLLYTRKLCLLCAVTAAVVHVVYLALRAKYRN</sequence>
<protein>
    <recommendedName>
        <fullName evidence="4">Vitamin K epoxide reductase domain-containing protein</fullName>
    </recommendedName>
</protein>
<evidence type="ECO:0008006" key="4">
    <source>
        <dbReference type="Google" id="ProtNLM"/>
    </source>
</evidence>
<reference evidence="2 3" key="1">
    <citation type="submission" date="2021-06" db="EMBL/GenBank/DDBJ databases">
        <authorList>
            <person name="Sun Q."/>
            <person name="Li D."/>
        </authorList>
    </citation>
    <scope>NUCLEOTIDE SEQUENCE [LARGE SCALE GENOMIC DNA]</scope>
    <source>
        <strain evidence="2 3">MSJd-7</strain>
    </source>
</reference>
<keyword evidence="3" id="KW-1185">Reference proteome</keyword>
<dbReference type="RefSeq" id="WP_216469492.1">
    <property type="nucleotide sequence ID" value="NZ_JAHLQI010000002.1"/>
</dbReference>
<name>A0ABS6EQS1_9FIRM</name>
<proteinExistence type="predicted"/>
<feature type="transmembrane region" description="Helical" evidence="1">
    <location>
        <begin position="100"/>
        <end position="118"/>
    </location>
</feature>
<comment type="caution">
    <text evidence="2">The sequence shown here is derived from an EMBL/GenBank/DDBJ whole genome shotgun (WGS) entry which is preliminary data.</text>
</comment>
<gene>
    <name evidence="2" type="ORF">KQI75_04240</name>
</gene>
<dbReference type="Proteomes" id="UP000783588">
    <property type="component" value="Unassembled WGS sequence"/>
</dbReference>
<keyword evidence="1" id="KW-0472">Membrane</keyword>
<feature type="transmembrane region" description="Helical" evidence="1">
    <location>
        <begin position="7"/>
        <end position="24"/>
    </location>
</feature>
<organism evidence="2 3">
    <name type="scientific">Butyricicoccus intestinisimiae</name>
    <dbReference type="NCBI Taxonomy" id="2841509"/>
    <lineage>
        <taxon>Bacteria</taxon>
        <taxon>Bacillati</taxon>
        <taxon>Bacillota</taxon>
        <taxon>Clostridia</taxon>
        <taxon>Eubacteriales</taxon>
        <taxon>Butyricicoccaceae</taxon>
        <taxon>Butyricicoccus</taxon>
    </lineage>
</organism>
<dbReference type="EMBL" id="JAHLQI010000002">
    <property type="protein sequence ID" value="MBU5489838.1"/>
    <property type="molecule type" value="Genomic_DNA"/>
</dbReference>
<feature type="transmembrane region" description="Helical" evidence="1">
    <location>
        <begin position="65"/>
        <end position="88"/>
    </location>
</feature>
<evidence type="ECO:0000313" key="2">
    <source>
        <dbReference type="EMBL" id="MBU5489838.1"/>
    </source>
</evidence>
<evidence type="ECO:0000256" key="1">
    <source>
        <dbReference type="SAM" id="Phobius"/>
    </source>
</evidence>